<dbReference type="AlphaFoldDB" id="A0A1H0REW5"/>
<dbReference type="Gene3D" id="3.90.320.10">
    <property type="match status" value="1"/>
</dbReference>
<dbReference type="Pfam" id="PF09588">
    <property type="entry name" value="YqaJ"/>
    <property type="match status" value="1"/>
</dbReference>
<evidence type="ECO:0000256" key="1">
    <source>
        <dbReference type="SAM" id="Coils"/>
    </source>
</evidence>
<organism evidence="3 4">
    <name type="scientific">Paracidovorax cattleyae</name>
    <dbReference type="NCBI Taxonomy" id="80868"/>
    <lineage>
        <taxon>Bacteria</taxon>
        <taxon>Pseudomonadati</taxon>
        <taxon>Pseudomonadota</taxon>
        <taxon>Betaproteobacteria</taxon>
        <taxon>Burkholderiales</taxon>
        <taxon>Comamonadaceae</taxon>
        <taxon>Paracidovorax</taxon>
    </lineage>
</organism>
<reference evidence="4" key="1">
    <citation type="submission" date="2016-10" db="EMBL/GenBank/DDBJ databases">
        <authorList>
            <person name="Varghese N."/>
            <person name="Submissions S."/>
        </authorList>
    </citation>
    <scope>NUCLEOTIDE SEQUENCE [LARGE SCALE GENOMIC DNA]</scope>
    <source>
        <strain evidence="4">DSM 17101</strain>
    </source>
</reference>
<evidence type="ECO:0000259" key="2">
    <source>
        <dbReference type="Pfam" id="PF09588"/>
    </source>
</evidence>
<keyword evidence="1" id="KW-0175">Coiled coil</keyword>
<gene>
    <name evidence="3" type="ORF">SAMN04489708_11035</name>
</gene>
<feature type="coiled-coil region" evidence="1">
    <location>
        <begin position="433"/>
        <end position="469"/>
    </location>
</feature>
<proteinExistence type="predicted"/>
<dbReference type="GO" id="GO:0004519">
    <property type="term" value="F:endonuclease activity"/>
    <property type="evidence" value="ECO:0007669"/>
    <property type="project" value="UniProtKB-KW"/>
</dbReference>
<dbReference type="InterPro" id="IPR011335">
    <property type="entry name" value="Restrct_endonuc-II-like"/>
</dbReference>
<feature type="domain" description="YqaJ viral recombinase" evidence="2">
    <location>
        <begin position="14"/>
        <end position="147"/>
    </location>
</feature>
<keyword evidence="4" id="KW-1185">Reference proteome</keyword>
<name>A0A1H0REW5_9BURK</name>
<sequence>MWKIVEGLRQGSPEWIAHRAQHLNASDAPAMMACHPSKSRRELVRELATGIGLEFSDFVQERVLDKGHEFERLAGPLMEKLAGESLYPVVGVNGKFSASYDGLAMFESVAAEHKRLNAALREAMTPGCTGGDLPLCYQVQMEHQAMVCPTIERILFVASDWDDSGGLIEERHCWYAPDPQLRAQILAGWELLERDVAAYTPPATEPTTAKIHAALPALRVEASGQITASNLEEFQAVVLDRINSVNMELTTDQHFADGDADAKWLRDVSSKMKEAVLRVRGGMQSVDDVLRVLEQLDDFATKKAIAIEKKVKTEKDARKEQIVVQAEQQLAQHVGALNQKLGANYLPPPARGVFAAVTKGLKSLSSMDDKVRAALAVAMAEADATAERLAANREHLRQEDADWITLFADFATVGAKAGEDFQAIAALRIGQHRQAEAKRLEADRERIRREEQERADAEAREKLIQAEAQAQEGIAVARQEEALPGPLLDDLSAVARYVRDDGVADIDARRAIGNAQAVAAAIGESLQGGSGWARGVPDGGLVHIPTASTLAEPADDGSTITLGQINTLLAPLKLDAAGIADLGFVTTRVKAAVHFPAAQFPTLCRAVAGRALAAIEKRILA</sequence>
<dbReference type="InterPro" id="IPR019080">
    <property type="entry name" value="YqaJ_viral_recombinase"/>
</dbReference>
<evidence type="ECO:0000313" key="4">
    <source>
        <dbReference type="Proteomes" id="UP000199317"/>
    </source>
</evidence>
<keyword evidence="3" id="KW-0255">Endonuclease</keyword>
<dbReference type="OrthoDB" id="9135654at2"/>
<protein>
    <submittedName>
        <fullName evidence="3">Phage-related protein, predicted endonuclease</fullName>
    </submittedName>
</protein>
<dbReference type="Proteomes" id="UP000199317">
    <property type="component" value="Unassembled WGS sequence"/>
</dbReference>
<dbReference type="EMBL" id="FNJL01000010">
    <property type="protein sequence ID" value="SDP28103.1"/>
    <property type="molecule type" value="Genomic_DNA"/>
</dbReference>
<dbReference type="RefSeq" id="WP_092834165.1">
    <property type="nucleotide sequence ID" value="NZ_FNJL01000010.1"/>
</dbReference>
<keyword evidence="3" id="KW-0378">Hydrolase</keyword>
<evidence type="ECO:0000313" key="3">
    <source>
        <dbReference type="EMBL" id="SDP28103.1"/>
    </source>
</evidence>
<accession>A0A1H0REW5</accession>
<dbReference type="SUPFAM" id="SSF52980">
    <property type="entry name" value="Restriction endonuclease-like"/>
    <property type="match status" value="1"/>
</dbReference>
<dbReference type="InterPro" id="IPR011604">
    <property type="entry name" value="PDDEXK-like_dom_sf"/>
</dbReference>
<keyword evidence="3" id="KW-0540">Nuclease</keyword>